<dbReference type="InterPro" id="IPR015024">
    <property type="entry name" value="PoNi_N"/>
</dbReference>
<name>A0A5E7QHB3_PSEFL</name>
<accession>A0A5E7QHB3</accession>
<evidence type="ECO:0000313" key="4">
    <source>
        <dbReference type="Proteomes" id="UP000375525"/>
    </source>
</evidence>
<proteinExistence type="predicted"/>
<sequence length="283" mass="33390">MIRDSMASEEYWDKWAKFSQENIAKNFQQIKSPPGNPVYRPQFVWDTCKEILRLLLRRYSHGDLIVDIMQLFPKLLETWELSNELAEDVCTENNLKTCRDWEFDLFNLNHYIWCFWLVGLALALQIPDDQWRRLLALVGEEGKDTLLDRVIAVRQPARVVGEVLLHKKPYARLLKIIDAPKEQQTVLLREFVDGWYLELNRRGKQQPWWYHYGDPEIHPLEKGSYFGRWCIEAVAAVEAFKLDDSLCLGHPHYPGDLLRSNGPSTHAVQLEKKRRSWLRLFGI</sequence>
<dbReference type="Proteomes" id="UP000375525">
    <property type="component" value="Unassembled WGS sequence"/>
</dbReference>
<evidence type="ECO:0000259" key="2">
    <source>
        <dbReference type="Pfam" id="PF08929"/>
    </source>
</evidence>
<dbReference type="Pfam" id="PF08928">
    <property type="entry name" value="PoNi_N"/>
    <property type="match status" value="1"/>
</dbReference>
<evidence type="ECO:0000313" key="3">
    <source>
        <dbReference type="EMBL" id="VVP60660.1"/>
    </source>
</evidence>
<reference evidence="3 4" key="1">
    <citation type="submission" date="2019-09" db="EMBL/GenBank/DDBJ databases">
        <authorList>
            <person name="Chandra G."/>
            <person name="Truman W A."/>
        </authorList>
    </citation>
    <scope>NUCLEOTIDE SEQUENCE [LARGE SCALE GENOMIC DNA]</scope>
    <source>
        <strain evidence="3">PS880</strain>
    </source>
</reference>
<dbReference type="OrthoDB" id="6058444at2"/>
<dbReference type="RefSeq" id="WP_150782775.1">
    <property type="nucleotide sequence ID" value="NZ_CABVIH010000056.1"/>
</dbReference>
<evidence type="ECO:0008006" key="5">
    <source>
        <dbReference type="Google" id="ProtNLM"/>
    </source>
</evidence>
<feature type="domain" description="PoNi C-terminal" evidence="2">
    <location>
        <begin position="143"/>
        <end position="257"/>
    </location>
</feature>
<dbReference type="InterPro" id="IPR015025">
    <property type="entry name" value="PoNi_C"/>
</dbReference>
<dbReference type="AlphaFoldDB" id="A0A5E7QHB3"/>
<dbReference type="EMBL" id="CABVIH010000056">
    <property type="protein sequence ID" value="VVP60660.1"/>
    <property type="molecule type" value="Genomic_DNA"/>
</dbReference>
<gene>
    <name evidence="3" type="ORF">PS880_06184</name>
</gene>
<feature type="domain" description="PoNi N-terminal" evidence="1">
    <location>
        <begin position="3"/>
        <end position="135"/>
    </location>
</feature>
<protein>
    <recommendedName>
        <fullName evidence="5">DUF1911 domain-containing protein</fullName>
    </recommendedName>
</protein>
<dbReference type="Gene3D" id="1.10.3920.10">
    <property type="entry name" value="PA2201 C-terminal domain-like"/>
    <property type="match status" value="1"/>
</dbReference>
<dbReference type="InterPro" id="IPR028983">
    <property type="entry name" value="PA2201-like_C"/>
</dbReference>
<dbReference type="Pfam" id="PF08929">
    <property type="entry name" value="PoNi_C"/>
    <property type="match status" value="1"/>
</dbReference>
<dbReference type="SUPFAM" id="SSF140731">
    <property type="entry name" value="PA2201 C-terminal domain-like"/>
    <property type="match status" value="1"/>
</dbReference>
<organism evidence="3 4">
    <name type="scientific">Pseudomonas fluorescens</name>
    <dbReference type="NCBI Taxonomy" id="294"/>
    <lineage>
        <taxon>Bacteria</taxon>
        <taxon>Pseudomonadati</taxon>
        <taxon>Pseudomonadota</taxon>
        <taxon>Gammaproteobacteria</taxon>
        <taxon>Pseudomonadales</taxon>
        <taxon>Pseudomonadaceae</taxon>
        <taxon>Pseudomonas</taxon>
    </lineage>
</organism>
<evidence type="ECO:0000259" key="1">
    <source>
        <dbReference type="Pfam" id="PF08928"/>
    </source>
</evidence>